<organism evidence="2 3">
    <name type="scientific">Acanthopleuribacter pedis</name>
    <dbReference type="NCBI Taxonomy" id="442870"/>
    <lineage>
        <taxon>Bacteria</taxon>
        <taxon>Pseudomonadati</taxon>
        <taxon>Acidobacteriota</taxon>
        <taxon>Holophagae</taxon>
        <taxon>Acanthopleuribacterales</taxon>
        <taxon>Acanthopleuribacteraceae</taxon>
        <taxon>Acanthopleuribacter</taxon>
    </lineage>
</organism>
<keyword evidence="1" id="KW-0732">Signal</keyword>
<feature type="chain" id="PRO_5035216574" description="PI3K/PI4K catalytic domain-containing protein" evidence="1">
    <location>
        <begin position="21"/>
        <end position="304"/>
    </location>
</feature>
<gene>
    <name evidence="2" type="ORF">J3U88_32285</name>
</gene>
<evidence type="ECO:0000313" key="3">
    <source>
        <dbReference type="Proteomes" id="UP000664417"/>
    </source>
</evidence>
<dbReference type="RefSeq" id="WP_207863181.1">
    <property type="nucleotide sequence ID" value="NZ_JAFREP010000052.1"/>
</dbReference>
<feature type="signal peptide" evidence="1">
    <location>
        <begin position="1"/>
        <end position="20"/>
    </location>
</feature>
<sequence>MNRTIVFCLFFVLAAMPAWACIGLENERPTLKPNKSAGESLHALWQTQPGLVDRDGMAMPLNDQQLLEAMLIKSRVTKKKVLDSGITKPLRLDLDYEGRRFRGVFRHVHSTKERLKLKGELHRFFQDSYKLELAAYQVAQTLAIGHVPPVVARGIEGRDGSLQLWVENAVTEQKRRKDNLDFPEGFDHYKNKQHMLAFDLLIYNFDRHEGNFLYDENWYVWYIDHSRSFKVDSGLPNVERLHIVERKFWNKLQSVSKKELNKRLRGHLNPMQLAAFHKRRENLISYISTLIEERGESQVLYDWN</sequence>
<name>A0A8J7U845_9BACT</name>
<evidence type="ECO:0008006" key="4">
    <source>
        <dbReference type="Google" id="ProtNLM"/>
    </source>
</evidence>
<comment type="caution">
    <text evidence="2">The sequence shown here is derived from an EMBL/GenBank/DDBJ whole genome shotgun (WGS) entry which is preliminary data.</text>
</comment>
<evidence type="ECO:0000313" key="2">
    <source>
        <dbReference type="EMBL" id="MBO1323188.1"/>
    </source>
</evidence>
<protein>
    <recommendedName>
        <fullName evidence="4">PI3K/PI4K catalytic domain-containing protein</fullName>
    </recommendedName>
</protein>
<keyword evidence="3" id="KW-1185">Reference proteome</keyword>
<dbReference type="EMBL" id="JAFREP010000052">
    <property type="protein sequence ID" value="MBO1323188.1"/>
    <property type="molecule type" value="Genomic_DNA"/>
</dbReference>
<evidence type="ECO:0000256" key="1">
    <source>
        <dbReference type="SAM" id="SignalP"/>
    </source>
</evidence>
<reference evidence="2" key="1">
    <citation type="submission" date="2021-03" db="EMBL/GenBank/DDBJ databases">
        <authorList>
            <person name="Wang G."/>
        </authorList>
    </citation>
    <scope>NUCLEOTIDE SEQUENCE</scope>
    <source>
        <strain evidence="2">KCTC 12899</strain>
    </source>
</reference>
<proteinExistence type="predicted"/>
<dbReference type="Proteomes" id="UP000664417">
    <property type="component" value="Unassembled WGS sequence"/>
</dbReference>
<dbReference type="AlphaFoldDB" id="A0A8J7U845"/>
<accession>A0A8J7U845</accession>